<comment type="caution">
    <text evidence="2">The sequence shown here is derived from an EMBL/GenBank/DDBJ whole genome shotgun (WGS) entry which is preliminary data.</text>
</comment>
<dbReference type="Gene3D" id="3.80.10.10">
    <property type="entry name" value="Ribonuclease Inhibitor"/>
    <property type="match status" value="2"/>
</dbReference>
<keyword evidence="1" id="KW-0611">Plant defense</keyword>
<dbReference type="GO" id="GO:0006952">
    <property type="term" value="P:defense response"/>
    <property type="evidence" value="ECO:0007669"/>
    <property type="project" value="UniProtKB-KW"/>
</dbReference>
<dbReference type="PANTHER" id="PTHR36766:SF45">
    <property type="entry name" value="NB-ARC DOMAIN-CONTAINING PROTEIN"/>
    <property type="match status" value="1"/>
</dbReference>
<evidence type="ECO:0000313" key="3">
    <source>
        <dbReference type="Proteomes" id="UP000257109"/>
    </source>
</evidence>
<gene>
    <name evidence="2" type="ORF">CR513_08780</name>
</gene>
<protein>
    <submittedName>
        <fullName evidence="2">Disease resistance protein</fullName>
    </submittedName>
</protein>
<dbReference type="SUPFAM" id="SSF52058">
    <property type="entry name" value="L domain-like"/>
    <property type="match status" value="1"/>
</dbReference>
<sequence>MKEWEEWNCIDVTGAFPRLRSLSIEQCPKLSFIASLESLLIHYSPKMNIPMNSCFDFLVEVEIKNSCDSLTTFPLDFFPKLSRLALRGCNLLRMISQGHPHNHLKHLTIDHCPQFESFPEGGLSATRLERFRIGWLTNLKSLPKDMHVLLPSLTRLEISYCSKVEFSGGGLPSNLEEMHLSFCNKFLNSMKGVLGANNSVKTLWIHGMHVKSFPDEGLLPLSLTVLIICDCWPLVKLDYNGLCQPNSLEKLILEDCEILSCLPEEGLPKSISTFEIWNCPLLKSRLKKAQESIELNLRPERHYELSLSLCTASYESMILKQSGAMVVQEFQIHLNFGDDSMSISCRYKIPFTAGAIVSTRMAITRFLPLSRHAKKTSMVAKSTFKQDNICNMNCNISRPLTAS</sequence>
<dbReference type="EMBL" id="QJKJ01001538">
    <property type="protein sequence ID" value="RDY07143.1"/>
    <property type="molecule type" value="Genomic_DNA"/>
</dbReference>
<accession>A0A371HWL3</accession>
<evidence type="ECO:0000313" key="2">
    <source>
        <dbReference type="EMBL" id="RDY07143.1"/>
    </source>
</evidence>
<reference evidence="2" key="1">
    <citation type="submission" date="2018-05" db="EMBL/GenBank/DDBJ databases">
        <title>Draft genome of Mucuna pruriens seed.</title>
        <authorList>
            <person name="Nnadi N.E."/>
            <person name="Vos R."/>
            <person name="Hasami M.H."/>
            <person name="Devisetty U.K."/>
            <person name="Aguiy J.C."/>
        </authorList>
    </citation>
    <scope>NUCLEOTIDE SEQUENCE [LARGE SCALE GENOMIC DNA]</scope>
    <source>
        <strain evidence="2">JCA_2017</strain>
    </source>
</reference>
<dbReference type="OrthoDB" id="1435778at2759"/>
<dbReference type="PANTHER" id="PTHR36766">
    <property type="entry name" value="PLANT BROAD-SPECTRUM MILDEW RESISTANCE PROTEIN RPW8"/>
    <property type="match status" value="1"/>
</dbReference>
<name>A0A371HWL3_MUCPR</name>
<feature type="non-terminal residue" evidence="2">
    <location>
        <position position="1"/>
    </location>
</feature>
<evidence type="ECO:0000256" key="1">
    <source>
        <dbReference type="ARBA" id="ARBA00022821"/>
    </source>
</evidence>
<keyword evidence="3" id="KW-1185">Reference proteome</keyword>
<organism evidence="2 3">
    <name type="scientific">Mucuna pruriens</name>
    <name type="common">Velvet bean</name>
    <name type="synonym">Dolichos pruriens</name>
    <dbReference type="NCBI Taxonomy" id="157652"/>
    <lineage>
        <taxon>Eukaryota</taxon>
        <taxon>Viridiplantae</taxon>
        <taxon>Streptophyta</taxon>
        <taxon>Embryophyta</taxon>
        <taxon>Tracheophyta</taxon>
        <taxon>Spermatophyta</taxon>
        <taxon>Magnoliopsida</taxon>
        <taxon>eudicotyledons</taxon>
        <taxon>Gunneridae</taxon>
        <taxon>Pentapetalae</taxon>
        <taxon>rosids</taxon>
        <taxon>fabids</taxon>
        <taxon>Fabales</taxon>
        <taxon>Fabaceae</taxon>
        <taxon>Papilionoideae</taxon>
        <taxon>50 kb inversion clade</taxon>
        <taxon>NPAAA clade</taxon>
        <taxon>indigoferoid/millettioid clade</taxon>
        <taxon>Phaseoleae</taxon>
        <taxon>Mucuna</taxon>
    </lineage>
</organism>
<dbReference type="InterPro" id="IPR032675">
    <property type="entry name" value="LRR_dom_sf"/>
</dbReference>
<dbReference type="AlphaFoldDB" id="A0A371HWL3"/>
<dbReference type="Proteomes" id="UP000257109">
    <property type="component" value="Unassembled WGS sequence"/>
</dbReference>
<proteinExistence type="predicted"/>